<dbReference type="AlphaFoldDB" id="A0A2K8UHL3"/>
<organism evidence="2 3">
    <name type="scientific">Candidatus Thiodictyon syntrophicum</name>
    <dbReference type="NCBI Taxonomy" id="1166950"/>
    <lineage>
        <taxon>Bacteria</taxon>
        <taxon>Pseudomonadati</taxon>
        <taxon>Pseudomonadota</taxon>
        <taxon>Gammaproteobacteria</taxon>
        <taxon>Chromatiales</taxon>
        <taxon>Chromatiaceae</taxon>
        <taxon>Thiodictyon</taxon>
    </lineage>
</organism>
<dbReference type="KEGG" id="tsy:THSYN_29525"/>
<feature type="region of interest" description="Disordered" evidence="1">
    <location>
        <begin position="1"/>
        <end position="55"/>
    </location>
</feature>
<name>A0A2K8UHL3_9GAMM</name>
<gene>
    <name evidence="2" type="ORF">THSYN_29525</name>
</gene>
<reference evidence="2 3" key="1">
    <citation type="submission" date="2017-03" db="EMBL/GenBank/DDBJ databases">
        <title>Complete genome sequence of Candidatus 'Thiodictyon syntrophicum' sp. nov. strain Cad16T, a photolithoautotroph purple sulfur bacterium isolated from an alpine meromictic lake.</title>
        <authorList>
            <person name="Luedin S.M."/>
            <person name="Pothier J.F."/>
            <person name="Danza F."/>
            <person name="Storelli N."/>
            <person name="Wittwer M."/>
            <person name="Tonolla M."/>
        </authorList>
    </citation>
    <scope>NUCLEOTIDE SEQUENCE [LARGE SCALE GENOMIC DNA]</scope>
    <source>
        <strain evidence="2 3">Cad16T</strain>
        <plasmid evidence="3">Plasmid pts417</plasmid>
    </source>
</reference>
<evidence type="ECO:0000256" key="1">
    <source>
        <dbReference type="SAM" id="MobiDB-lite"/>
    </source>
</evidence>
<sequence>MTTTERTGDTPVAPPRRTKTAAAPGEPAAAQGEPAAAQADSAAPRPRARASTTPAVAVLGPARTTTLAAESVDPYRSVERVWPD</sequence>
<evidence type="ECO:0000313" key="2">
    <source>
        <dbReference type="EMBL" id="AUB85074.1"/>
    </source>
</evidence>
<dbReference type="EMBL" id="CP020371">
    <property type="protein sequence ID" value="AUB85074.1"/>
    <property type="molecule type" value="Genomic_DNA"/>
</dbReference>
<dbReference type="Proteomes" id="UP000232638">
    <property type="component" value="Plasmid pTs417"/>
</dbReference>
<keyword evidence="2" id="KW-0614">Plasmid</keyword>
<feature type="compositionally biased region" description="Low complexity" evidence="1">
    <location>
        <begin position="20"/>
        <end position="55"/>
    </location>
</feature>
<keyword evidence="3" id="KW-1185">Reference proteome</keyword>
<dbReference type="RefSeq" id="WP_100922726.1">
    <property type="nucleotide sequence ID" value="NZ_CP020371.1"/>
</dbReference>
<accession>A0A2K8UHL3</accession>
<geneLocation type="plasmid" evidence="3">
    <name>pts417</name>
</geneLocation>
<proteinExistence type="predicted"/>
<protein>
    <submittedName>
        <fullName evidence="2">Uncharacterized protein</fullName>
    </submittedName>
</protein>
<evidence type="ECO:0000313" key="3">
    <source>
        <dbReference type="Proteomes" id="UP000232638"/>
    </source>
</evidence>